<reference evidence="1" key="1">
    <citation type="journal article" date="2015" name="Nature">
        <title>Complex archaea that bridge the gap between prokaryotes and eukaryotes.</title>
        <authorList>
            <person name="Spang A."/>
            <person name="Saw J.H."/>
            <person name="Jorgensen S.L."/>
            <person name="Zaremba-Niedzwiedzka K."/>
            <person name="Martijn J."/>
            <person name="Lind A.E."/>
            <person name="van Eijk R."/>
            <person name="Schleper C."/>
            <person name="Guy L."/>
            <person name="Ettema T.J."/>
        </authorList>
    </citation>
    <scope>NUCLEOTIDE SEQUENCE</scope>
</reference>
<gene>
    <name evidence="1" type="ORF">LCGC14_1797250</name>
</gene>
<name>A0A0F9HDD8_9ZZZZ</name>
<dbReference type="EMBL" id="LAZR01017260">
    <property type="protein sequence ID" value="KKM01157.1"/>
    <property type="molecule type" value="Genomic_DNA"/>
</dbReference>
<accession>A0A0F9HDD8</accession>
<protein>
    <submittedName>
        <fullName evidence="1">Uncharacterized protein</fullName>
    </submittedName>
</protein>
<evidence type="ECO:0000313" key="1">
    <source>
        <dbReference type="EMBL" id="KKM01157.1"/>
    </source>
</evidence>
<proteinExistence type="predicted"/>
<dbReference type="AlphaFoldDB" id="A0A0F9HDD8"/>
<organism evidence="1">
    <name type="scientific">marine sediment metagenome</name>
    <dbReference type="NCBI Taxonomy" id="412755"/>
    <lineage>
        <taxon>unclassified sequences</taxon>
        <taxon>metagenomes</taxon>
        <taxon>ecological metagenomes</taxon>
    </lineage>
</organism>
<comment type="caution">
    <text evidence="1">The sequence shown here is derived from an EMBL/GenBank/DDBJ whole genome shotgun (WGS) entry which is preliminary data.</text>
</comment>
<sequence length="198" mass="21274">MALRESGLTGTNVRETCERQTGLLMQPPDSMTQERDGTTLTAIPTAVGAADSKDSNVEFGIPFVIHVGISAGDDGGADQTHNVRVFGTSGAPWKFRVLDTWAHLLSDIVETHTLEIFHYTLDTAGALDTANAMTDEVTLNQDTSDLMTLGRVEDTSKLIEAYAVVDTGEEIVLQVKNDGGAATNSEQLSVKMLCMRVN</sequence>